<dbReference type="EMBL" id="REGN01000751">
    <property type="protein sequence ID" value="RNA39423.1"/>
    <property type="molecule type" value="Genomic_DNA"/>
</dbReference>
<protein>
    <submittedName>
        <fullName evidence="1">Transposase HI</fullName>
    </submittedName>
</protein>
<reference evidence="1 2" key="1">
    <citation type="journal article" date="2018" name="Sci. Rep.">
        <title>Genomic signatures of local adaptation to the degree of environmental predictability in rotifers.</title>
        <authorList>
            <person name="Franch-Gras L."/>
            <person name="Hahn C."/>
            <person name="Garcia-Roger E.M."/>
            <person name="Carmona M.J."/>
            <person name="Serra M."/>
            <person name="Gomez A."/>
        </authorList>
    </citation>
    <scope>NUCLEOTIDE SEQUENCE [LARGE SCALE GENOMIC DNA]</scope>
    <source>
        <strain evidence="1">HYR1</strain>
    </source>
</reference>
<dbReference type="OrthoDB" id="6592184at2759"/>
<comment type="caution">
    <text evidence="1">The sequence shown here is derived from an EMBL/GenBank/DDBJ whole genome shotgun (WGS) entry which is preliminary data.</text>
</comment>
<name>A0A3M7SUC2_BRAPC</name>
<organism evidence="1 2">
    <name type="scientific">Brachionus plicatilis</name>
    <name type="common">Marine rotifer</name>
    <name type="synonym">Brachionus muelleri</name>
    <dbReference type="NCBI Taxonomy" id="10195"/>
    <lineage>
        <taxon>Eukaryota</taxon>
        <taxon>Metazoa</taxon>
        <taxon>Spiralia</taxon>
        <taxon>Gnathifera</taxon>
        <taxon>Rotifera</taxon>
        <taxon>Eurotatoria</taxon>
        <taxon>Monogononta</taxon>
        <taxon>Pseudotrocha</taxon>
        <taxon>Ploima</taxon>
        <taxon>Brachionidae</taxon>
        <taxon>Brachionus</taxon>
    </lineage>
</organism>
<evidence type="ECO:0000313" key="1">
    <source>
        <dbReference type="EMBL" id="RNA39423.1"/>
    </source>
</evidence>
<evidence type="ECO:0000313" key="2">
    <source>
        <dbReference type="Proteomes" id="UP000276133"/>
    </source>
</evidence>
<proteinExistence type="predicted"/>
<sequence>MKQTDLEISNFADTITTASIRANMNCRFVINKVVHNVTLNKPIELYNLKEVIDLNQADILEWLKFKGVFPSTKNCSKCGKSMKFVQRNDSIDGFSWRCTTDSKRCSLRDGTYLQNSRIDLKTFLKIVYFWSFQPPLESSPPLDEFLPYPRYNLKLTCTFLLLNSSFPYWNSRRTKCISHN</sequence>
<accession>A0A3M7SUC2</accession>
<dbReference type="Proteomes" id="UP000276133">
    <property type="component" value="Unassembled WGS sequence"/>
</dbReference>
<keyword evidence="2" id="KW-1185">Reference proteome</keyword>
<dbReference type="AlphaFoldDB" id="A0A3M7SUC2"/>
<gene>
    <name evidence="1" type="ORF">BpHYR1_051456</name>
</gene>